<dbReference type="RefSeq" id="WP_379759039.1">
    <property type="nucleotide sequence ID" value="NZ_JBHRSQ010000014.1"/>
</dbReference>
<name>A0ABV7B6K4_9GAMM</name>
<organism evidence="2 3">
    <name type="scientific">Halomonas tibetensis</name>
    <dbReference type="NCBI Taxonomy" id="2259590"/>
    <lineage>
        <taxon>Bacteria</taxon>
        <taxon>Pseudomonadati</taxon>
        <taxon>Pseudomonadota</taxon>
        <taxon>Gammaproteobacteria</taxon>
        <taxon>Oceanospirillales</taxon>
        <taxon>Halomonadaceae</taxon>
        <taxon>Halomonas</taxon>
    </lineage>
</organism>
<protein>
    <submittedName>
        <fullName evidence="2">Tetratricopeptide repeat protein</fullName>
    </submittedName>
</protein>
<dbReference type="Proteomes" id="UP001595386">
    <property type="component" value="Unassembled WGS sequence"/>
</dbReference>
<sequence length="425" mass="48662">MLTILPFTAGATPVETSPPKQLHHQSAEESAAKAYASLLGQPLPDERAERLAYLRQASQFAMRLDRLPDVIAHLEQLILLAPHDLGSRLDLSIAYLATGNPQAASASLQALHRYRGDDPMPPAAAQAIRRLEQRLQRVPGAQEPYISASASLAHGYDSNVNLGPSRSLIDLVLWGELPFQAELDEASLPQASRYSELTGELEYPLGNGNREWAAAGRVMARQYHDLDRLHRHDLQVSLRWRPSHHAARFDVSGVYQHIDSQGEQHGLQSSWRMQLGNHWLTVLGLEWERDTLGRQQHRLQSGLWREWRGWQGWLRASHQWRPERESGDTQRAEVGLGTPAWQLGRAEIQAYAQWELRRDAEPYSPAFFGDTQRRERHATLGISGRYPFGERLSLQVDARWERTQANIDLFEHRRWQLESRLNWRW</sequence>
<gene>
    <name evidence="2" type="ORF">ACFODV_10955</name>
</gene>
<accession>A0ABV7B6K4</accession>
<dbReference type="EMBL" id="JBHRSQ010000014">
    <property type="protein sequence ID" value="MFC2992551.1"/>
    <property type="molecule type" value="Genomic_DNA"/>
</dbReference>
<proteinExistence type="predicted"/>
<evidence type="ECO:0000256" key="1">
    <source>
        <dbReference type="SAM" id="MobiDB-lite"/>
    </source>
</evidence>
<reference evidence="3" key="1">
    <citation type="journal article" date="2019" name="Int. J. Syst. Evol. Microbiol.">
        <title>The Global Catalogue of Microorganisms (GCM) 10K type strain sequencing project: providing services to taxonomists for standard genome sequencing and annotation.</title>
        <authorList>
            <consortium name="The Broad Institute Genomics Platform"/>
            <consortium name="The Broad Institute Genome Sequencing Center for Infectious Disease"/>
            <person name="Wu L."/>
            <person name="Ma J."/>
        </authorList>
    </citation>
    <scope>NUCLEOTIDE SEQUENCE [LARGE SCALE GENOMIC DNA]</scope>
    <source>
        <strain evidence="3">KCTC 52660</strain>
    </source>
</reference>
<evidence type="ECO:0000313" key="2">
    <source>
        <dbReference type="EMBL" id="MFC2992551.1"/>
    </source>
</evidence>
<feature type="region of interest" description="Disordered" evidence="1">
    <location>
        <begin position="1"/>
        <end position="20"/>
    </location>
</feature>
<evidence type="ECO:0000313" key="3">
    <source>
        <dbReference type="Proteomes" id="UP001595386"/>
    </source>
</evidence>
<dbReference type="InterPro" id="IPR011990">
    <property type="entry name" value="TPR-like_helical_dom_sf"/>
</dbReference>
<keyword evidence="3" id="KW-1185">Reference proteome</keyword>
<comment type="caution">
    <text evidence="2">The sequence shown here is derived from an EMBL/GenBank/DDBJ whole genome shotgun (WGS) entry which is preliminary data.</text>
</comment>
<dbReference type="SUPFAM" id="SSF56935">
    <property type="entry name" value="Porins"/>
    <property type="match status" value="1"/>
</dbReference>
<dbReference type="SUPFAM" id="SSF48452">
    <property type="entry name" value="TPR-like"/>
    <property type="match status" value="1"/>
</dbReference>